<dbReference type="GO" id="GO:0003697">
    <property type="term" value="F:single-stranded DNA binding"/>
    <property type="evidence" value="ECO:0007669"/>
    <property type="project" value="TreeGrafter"/>
</dbReference>
<evidence type="ECO:0000256" key="6">
    <source>
        <dbReference type="SAM" id="Coils"/>
    </source>
</evidence>
<dbReference type="AlphaFoldDB" id="A0A6P6Y7M6"/>
<dbReference type="InterPro" id="IPR017964">
    <property type="entry name" value="DNA-dir_DNA_pol_B_CS"/>
</dbReference>
<dbReference type="InterPro" id="IPR006134">
    <property type="entry name" value="DNA-dir_DNA_pol_B_multi_dom"/>
</dbReference>
<dbReference type="GO" id="GO:0006272">
    <property type="term" value="P:leading strand elongation"/>
    <property type="evidence" value="ECO:0007669"/>
    <property type="project" value="TreeGrafter"/>
</dbReference>
<dbReference type="KEGG" id="dpte:113795319"/>
<gene>
    <name evidence="9" type="primary">LOC113795319</name>
</gene>
<keyword evidence="3" id="KW-0808">Transferase</keyword>
<dbReference type="Gene3D" id="3.90.1600.10">
    <property type="entry name" value="Palm domain of DNA polymerase"/>
    <property type="match status" value="1"/>
</dbReference>
<dbReference type="GO" id="GO:0003887">
    <property type="term" value="F:DNA-directed DNA polymerase activity"/>
    <property type="evidence" value="ECO:0007669"/>
    <property type="project" value="UniProtKB-KW"/>
</dbReference>
<protein>
    <recommendedName>
        <fullName evidence="2">DNA-directed DNA polymerase</fullName>
        <ecNumber evidence="2">2.7.7.7</ecNumber>
    </recommendedName>
</protein>
<feature type="coiled-coil region" evidence="6">
    <location>
        <begin position="150"/>
        <end position="177"/>
    </location>
</feature>
<evidence type="ECO:0000256" key="2">
    <source>
        <dbReference type="ARBA" id="ARBA00012417"/>
    </source>
</evidence>
<sequence length="198" mass="22187">MEHNLDFTTVDLQRDFDETAELATCAEQPEGVLPKLLAMLVARRRSVKRQMKALSKNCAEYAALDIKQLSVKLVANSLYGTLGYVRSRFYAPQIAALITAHGRKALRDAKLLIEQSFPYQVIYGDTDSLMLSTGITASGATVRETYATALQLAHEVVAEVNKQYRKLELEFESVFRRLLLVGKKNYAAAVFVRLLAIR</sequence>
<evidence type="ECO:0000259" key="7">
    <source>
        <dbReference type="Pfam" id="PF00136"/>
    </source>
</evidence>
<dbReference type="InterPro" id="IPR023211">
    <property type="entry name" value="DNA_pol_palm_dom_sf"/>
</dbReference>
<dbReference type="GO" id="GO:0000166">
    <property type="term" value="F:nucleotide binding"/>
    <property type="evidence" value="ECO:0007669"/>
    <property type="project" value="InterPro"/>
</dbReference>
<evidence type="ECO:0000256" key="5">
    <source>
        <dbReference type="ARBA" id="ARBA00022932"/>
    </source>
</evidence>
<dbReference type="RefSeq" id="XP_027201315.1">
    <property type="nucleotide sequence ID" value="XM_027345514.1"/>
</dbReference>
<dbReference type="EC" id="2.7.7.7" evidence="2"/>
<dbReference type="GO" id="GO:1902975">
    <property type="term" value="P:mitotic DNA replication initiation"/>
    <property type="evidence" value="ECO:0007669"/>
    <property type="project" value="TreeGrafter"/>
</dbReference>
<accession>A0A6P6Y7M6</accession>
<keyword evidence="8" id="KW-1185">Reference proteome</keyword>
<dbReference type="InterPro" id="IPR043502">
    <property type="entry name" value="DNA/RNA_pol_sf"/>
</dbReference>
<dbReference type="InterPro" id="IPR006172">
    <property type="entry name" value="DNA-dir_DNA_pol_B"/>
</dbReference>
<dbReference type="OrthoDB" id="6755010at2759"/>
<proteinExistence type="inferred from homology"/>
<reference evidence="9" key="1">
    <citation type="submission" date="2025-08" db="UniProtKB">
        <authorList>
            <consortium name="RefSeq"/>
        </authorList>
    </citation>
    <scope>IDENTIFICATION</scope>
    <source>
        <strain evidence="9">Airmid</strain>
    </source>
</reference>
<dbReference type="PRINTS" id="PR00106">
    <property type="entry name" value="DNAPOLB"/>
</dbReference>
<keyword evidence="5" id="KW-0239">DNA-directed DNA polymerase</keyword>
<dbReference type="GO" id="GO:0003682">
    <property type="term" value="F:chromatin binding"/>
    <property type="evidence" value="ECO:0007669"/>
    <property type="project" value="TreeGrafter"/>
</dbReference>
<evidence type="ECO:0000256" key="1">
    <source>
        <dbReference type="ARBA" id="ARBA00005755"/>
    </source>
</evidence>
<keyword evidence="6" id="KW-0175">Coiled coil</keyword>
<dbReference type="PROSITE" id="PS00116">
    <property type="entry name" value="DNA_POLYMERASE_B"/>
    <property type="match status" value="1"/>
</dbReference>
<name>A0A6P6Y7M6_DERPT</name>
<evidence type="ECO:0000313" key="8">
    <source>
        <dbReference type="Proteomes" id="UP000515146"/>
    </source>
</evidence>
<dbReference type="GO" id="GO:0006273">
    <property type="term" value="P:lagging strand elongation"/>
    <property type="evidence" value="ECO:0007669"/>
    <property type="project" value="TreeGrafter"/>
</dbReference>
<organism evidence="8 9">
    <name type="scientific">Dermatophagoides pteronyssinus</name>
    <name type="common">European house dust mite</name>
    <dbReference type="NCBI Taxonomy" id="6956"/>
    <lineage>
        <taxon>Eukaryota</taxon>
        <taxon>Metazoa</taxon>
        <taxon>Ecdysozoa</taxon>
        <taxon>Arthropoda</taxon>
        <taxon>Chelicerata</taxon>
        <taxon>Arachnida</taxon>
        <taxon>Acari</taxon>
        <taxon>Acariformes</taxon>
        <taxon>Sarcoptiformes</taxon>
        <taxon>Astigmata</taxon>
        <taxon>Psoroptidia</taxon>
        <taxon>Analgoidea</taxon>
        <taxon>Pyroglyphidae</taxon>
        <taxon>Dermatophagoidinae</taxon>
        <taxon>Dermatophagoides</taxon>
    </lineage>
</organism>
<evidence type="ECO:0000256" key="3">
    <source>
        <dbReference type="ARBA" id="ARBA00022679"/>
    </source>
</evidence>
<evidence type="ECO:0000256" key="4">
    <source>
        <dbReference type="ARBA" id="ARBA00022695"/>
    </source>
</evidence>
<feature type="domain" description="DNA-directed DNA polymerase family B multifunctional" evidence="7">
    <location>
        <begin position="26"/>
        <end position="191"/>
    </location>
</feature>
<dbReference type="SUPFAM" id="SSF56672">
    <property type="entry name" value="DNA/RNA polymerases"/>
    <property type="match status" value="1"/>
</dbReference>
<dbReference type="GO" id="GO:0003688">
    <property type="term" value="F:DNA replication origin binding"/>
    <property type="evidence" value="ECO:0007669"/>
    <property type="project" value="TreeGrafter"/>
</dbReference>
<dbReference type="GO" id="GO:0005658">
    <property type="term" value="C:alpha DNA polymerase:primase complex"/>
    <property type="evidence" value="ECO:0007669"/>
    <property type="project" value="TreeGrafter"/>
</dbReference>
<keyword evidence="4" id="KW-0548">Nucleotidyltransferase</keyword>
<dbReference type="PANTHER" id="PTHR45861:SF1">
    <property type="entry name" value="DNA POLYMERASE ALPHA CATALYTIC SUBUNIT"/>
    <property type="match status" value="1"/>
</dbReference>
<dbReference type="PANTHER" id="PTHR45861">
    <property type="entry name" value="DNA POLYMERASE ALPHA CATALYTIC SUBUNIT"/>
    <property type="match status" value="1"/>
</dbReference>
<dbReference type="Proteomes" id="UP000515146">
    <property type="component" value="Unplaced"/>
</dbReference>
<dbReference type="Gene3D" id="1.10.287.690">
    <property type="entry name" value="Helix hairpin bin"/>
    <property type="match status" value="1"/>
</dbReference>
<evidence type="ECO:0000313" key="9">
    <source>
        <dbReference type="RefSeq" id="XP_027201315.1"/>
    </source>
</evidence>
<dbReference type="InParanoid" id="A0A6P6Y7M6"/>
<dbReference type="Pfam" id="PF00136">
    <property type="entry name" value="DNA_pol_B"/>
    <property type="match status" value="1"/>
</dbReference>
<comment type="similarity">
    <text evidence="1">Belongs to the DNA polymerase type-B family.</text>
</comment>